<keyword evidence="1" id="KW-1133">Transmembrane helix</keyword>
<gene>
    <name evidence="2" type="ORF">GYA55_06590</name>
</gene>
<evidence type="ECO:0000256" key="1">
    <source>
        <dbReference type="SAM" id="Phobius"/>
    </source>
</evidence>
<comment type="caution">
    <text evidence="2">The sequence shown here is derived from an EMBL/GenBank/DDBJ whole genome shotgun (WGS) entry which is preliminary data.</text>
</comment>
<dbReference type="InterPro" id="IPR027417">
    <property type="entry name" value="P-loop_NTPase"/>
</dbReference>
<dbReference type="AlphaFoldDB" id="A0A7X9FRI2"/>
<evidence type="ECO:0000313" key="3">
    <source>
        <dbReference type="Proteomes" id="UP000524246"/>
    </source>
</evidence>
<dbReference type="SUPFAM" id="SSF52540">
    <property type="entry name" value="P-loop containing nucleoside triphosphate hydrolases"/>
    <property type="match status" value="1"/>
</dbReference>
<evidence type="ECO:0000313" key="2">
    <source>
        <dbReference type="EMBL" id="NMC62821.1"/>
    </source>
</evidence>
<dbReference type="EMBL" id="JAAZON010000289">
    <property type="protein sequence ID" value="NMC62821.1"/>
    <property type="molecule type" value="Genomic_DNA"/>
</dbReference>
<keyword evidence="1" id="KW-0812">Transmembrane</keyword>
<feature type="transmembrane region" description="Helical" evidence="1">
    <location>
        <begin position="21"/>
        <end position="41"/>
    </location>
</feature>
<proteinExistence type="predicted"/>
<sequence>MARPYQRTDYARLRAEDRRRLLYRMFFVFAASFILVSTPLMEGASPWWMVLLGVVPALTLIPVAYFYAHDTLIERERAKESAIRGGKKVLGMPPQRDCFAKALNECRARGKPMIDRYLVGFELETGRPLWVNDDDMCGHLCVFAKTGMGKTLWVESLMFQQMARGRASGCTFIDAKRDSGTLAHIILMALLTGRIED</sequence>
<feature type="transmembrane region" description="Helical" evidence="1">
    <location>
        <begin position="47"/>
        <end position="68"/>
    </location>
</feature>
<organism evidence="2 3">
    <name type="scientific">SAR324 cluster bacterium</name>
    <dbReference type="NCBI Taxonomy" id="2024889"/>
    <lineage>
        <taxon>Bacteria</taxon>
        <taxon>Deltaproteobacteria</taxon>
        <taxon>SAR324 cluster</taxon>
    </lineage>
</organism>
<reference evidence="2 3" key="1">
    <citation type="journal article" date="2020" name="Biotechnol. Biofuels">
        <title>New insights from the biogas microbiome by comprehensive genome-resolved metagenomics of nearly 1600 species originating from multiple anaerobic digesters.</title>
        <authorList>
            <person name="Campanaro S."/>
            <person name="Treu L."/>
            <person name="Rodriguez-R L.M."/>
            <person name="Kovalovszki A."/>
            <person name="Ziels R.M."/>
            <person name="Maus I."/>
            <person name="Zhu X."/>
            <person name="Kougias P.G."/>
            <person name="Basile A."/>
            <person name="Luo G."/>
            <person name="Schluter A."/>
            <person name="Konstantinidis K.T."/>
            <person name="Angelidaki I."/>
        </authorList>
    </citation>
    <scope>NUCLEOTIDE SEQUENCE [LARGE SCALE GENOMIC DNA]</scope>
    <source>
        <strain evidence="2">AS27yjCOA_65</strain>
    </source>
</reference>
<name>A0A7X9FRI2_9DELT</name>
<accession>A0A7X9FRI2</accession>
<protein>
    <submittedName>
        <fullName evidence="2">Uncharacterized protein</fullName>
    </submittedName>
</protein>
<keyword evidence="1" id="KW-0472">Membrane</keyword>
<dbReference type="Gene3D" id="3.40.50.300">
    <property type="entry name" value="P-loop containing nucleotide triphosphate hydrolases"/>
    <property type="match status" value="1"/>
</dbReference>
<dbReference type="Proteomes" id="UP000524246">
    <property type="component" value="Unassembled WGS sequence"/>
</dbReference>